<evidence type="ECO:0000256" key="10">
    <source>
        <dbReference type="ARBA" id="ARBA00022777"/>
    </source>
</evidence>
<sequence length="322" mass="35904">MEFVDEIPGGRAPVAPFEEFTRAQWASLATRTPLPLTEEDVERIASLGDPIDLAEVDAIYRPLSAVLQLYVDGIRRIGMQQRTLLRGPARPPTPFVIGVGGSVAVGKSTVSRLLRLLLSRWPRTPQVELVTTDGFLFPNAELQARGLMQRKGFPESYDRAALLKFVAEIKSGAEEVTAPVYSHVTYDIVPGEQIVVRRPDILIVEGLNVFQPARVGPDTPGVSLADYFDFRIFVDAEVHNIEEWYVNRFLQLRGSAFTDPHSYFHTYADLSDAEAISTARGIWRSTNLPNLVDNIAPTKSRATLVLHKDASHRVARTFLRKI</sequence>
<evidence type="ECO:0000256" key="3">
    <source>
        <dbReference type="ARBA" id="ARBA00005225"/>
    </source>
</evidence>
<dbReference type="Pfam" id="PF00485">
    <property type="entry name" value="PRK"/>
    <property type="match status" value="1"/>
</dbReference>
<dbReference type="SUPFAM" id="SSF52540">
    <property type="entry name" value="P-loop containing nucleoside triphosphate hydrolases"/>
    <property type="match status" value="1"/>
</dbReference>
<evidence type="ECO:0000259" key="16">
    <source>
        <dbReference type="Pfam" id="PF00485"/>
    </source>
</evidence>
<dbReference type="GO" id="GO:0005737">
    <property type="term" value="C:cytoplasm"/>
    <property type="evidence" value="ECO:0007669"/>
    <property type="project" value="UniProtKB-SubCell"/>
</dbReference>
<dbReference type="GO" id="GO:0004594">
    <property type="term" value="F:pantothenate kinase activity"/>
    <property type="evidence" value="ECO:0007669"/>
    <property type="project" value="UniProtKB-UniRule"/>
</dbReference>
<dbReference type="AlphaFoldDB" id="A0AAU7V8F0"/>
<dbReference type="InterPro" id="IPR006083">
    <property type="entry name" value="PRK/URK"/>
</dbReference>
<feature type="binding site" evidence="14">
    <location>
        <begin position="101"/>
        <end position="108"/>
    </location>
    <ligand>
        <name>ATP</name>
        <dbReference type="ChEBI" id="CHEBI:30616"/>
    </ligand>
</feature>
<dbReference type="HAMAP" id="MF_00215">
    <property type="entry name" value="Pantothen_kinase_1"/>
    <property type="match status" value="1"/>
</dbReference>
<dbReference type="InterPro" id="IPR027417">
    <property type="entry name" value="P-loop_NTPase"/>
</dbReference>
<keyword evidence="10 14" id="KW-0418">Kinase</keyword>
<proteinExistence type="inferred from homology"/>
<keyword evidence="8 14" id="KW-0808">Transferase</keyword>
<protein>
    <recommendedName>
        <fullName evidence="6 14">Pantothenate kinase</fullName>
        <ecNumber evidence="5 14">2.7.1.33</ecNumber>
    </recommendedName>
    <alternativeName>
        <fullName evidence="13 14">Pantothenic acid kinase</fullName>
    </alternativeName>
</protein>
<accession>A0AAU7V8F0</accession>
<evidence type="ECO:0000256" key="2">
    <source>
        <dbReference type="ARBA" id="ARBA00004496"/>
    </source>
</evidence>
<keyword evidence="11 14" id="KW-0067">ATP-binding</keyword>
<evidence type="ECO:0000256" key="8">
    <source>
        <dbReference type="ARBA" id="ARBA00022679"/>
    </source>
</evidence>
<dbReference type="GO" id="GO:0005524">
    <property type="term" value="F:ATP binding"/>
    <property type="evidence" value="ECO:0007669"/>
    <property type="project" value="UniProtKB-UniRule"/>
</dbReference>
<evidence type="ECO:0000256" key="5">
    <source>
        <dbReference type="ARBA" id="ARBA00012102"/>
    </source>
</evidence>
<evidence type="ECO:0000256" key="15">
    <source>
        <dbReference type="RuleBase" id="RU003530"/>
    </source>
</evidence>
<evidence type="ECO:0000256" key="14">
    <source>
        <dbReference type="HAMAP-Rule" id="MF_00215"/>
    </source>
</evidence>
<dbReference type="CDD" id="cd02025">
    <property type="entry name" value="PanK"/>
    <property type="match status" value="1"/>
</dbReference>
<evidence type="ECO:0000256" key="4">
    <source>
        <dbReference type="ARBA" id="ARBA00006087"/>
    </source>
</evidence>
<comment type="catalytic activity">
    <reaction evidence="1 14 15">
        <text>(R)-pantothenate + ATP = (R)-4'-phosphopantothenate + ADP + H(+)</text>
        <dbReference type="Rhea" id="RHEA:16373"/>
        <dbReference type="ChEBI" id="CHEBI:10986"/>
        <dbReference type="ChEBI" id="CHEBI:15378"/>
        <dbReference type="ChEBI" id="CHEBI:29032"/>
        <dbReference type="ChEBI" id="CHEBI:30616"/>
        <dbReference type="ChEBI" id="CHEBI:456216"/>
        <dbReference type="EC" id="2.7.1.33"/>
    </reaction>
</comment>
<evidence type="ECO:0000256" key="1">
    <source>
        <dbReference type="ARBA" id="ARBA00001206"/>
    </source>
</evidence>
<feature type="domain" description="Phosphoribulokinase/uridine kinase" evidence="16">
    <location>
        <begin position="96"/>
        <end position="255"/>
    </location>
</feature>
<evidence type="ECO:0000256" key="12">
    <source>
        <dbReference type="ARBA" id="ARBA00022993"/>
    </source>
</evidence>
<dbReference type="RefSeq" id="WP_350257823.1">
    <property type="nucleotide sequence ID" value="NZ_CP138335.1"/>
</dbReference>
<dbReference type="NCBIfam" id="TIGR00554">
    <property type="entry name" value="panK_bact"/>
    <property type="match status" value="1"/>
</dbReference>
<comment type="similarity">
    <text evidence="4 14 15">Belongs to the prokaryotic pantothenate kinase family.</text>
</comment>
<dbReference type="InterPro" id="IPR004566">
    <property type="entry name" value="PanK"/>
</dbReference>
<keyword evidence="9 14" id="KW-0547">Nucleotide-binding</keyword>
<dbReference type="EMBL" id="CP138335">
    <property type="protein sequence ID" value="XBW07618.1"/>
    <property type="molecule type" value="Genomic_DNA"/>
</dbReference>
<dbReference type="EC" id="2.7.1.33" evidence="5 14"/>
<dbReference type="KEGG" id="sapp:SAC06_08215"/>
<comment type="subcellular location">
    <subcellularLocation>
        <location evidence="2 14 15">Cytoplasm</location>
    </subcellularLocation>
</comment>
<evidence type="ECO:0000256" key="9">
    <source>
        <dbReference type="ARBA" id="ARBA00022741"/>
    </source>
</evidence>
<dbReference type="Gene3D" id="3.40.50.300">
    <property type="entry name" value="P-loop containing nucleotide triphosphate hydrolases"/>
    <property type="match status" value="1"/>
</dbReference>
<keyword evidence="7 14" id="KW-0963">Cytoplasm</keyword>
<evidence type="ECO:0000256" key="13">
    <source>
        <dbReference type="ARBA" id="ARBA00032866"/>
    </source>
</evidence>
<evidence type="ECO:0000256" key="11">
    <source>
        <dbReference type="ARBA" id="ARBA00022840"/>
    </source>
</evidence>
<organism evidence="17">
    <name type="scientific">Scrofimicrobium appendicitidis</name>
    <dbReference type="NCBI Taxonomy" id="3079930"/>
    <lineage>
        <taxon>Bacteria</taxon>
        <taxon>Bacillati</taxon>
        <taxon>Actinomycetota</taxon>
        <taxon>Actinomycetes</taxon>
        <taxon>Actinomycetales</taxon>
        <taxon>Actinomycetaceae</taxon>
        <taxon>Scrofimicrobium</taxon>
    </lineage>
</organism>
<comment type="pathway">
    <text evidence="3 14 15">Cofactor biosynthesis; coenzyme A biosynthesis; CoA from (R)-pantothenate: step 1/5.</text>
</comment>
<dbReference type="PANTHER" id="PTHR10285">
    <property type="entry name" value="URIDINE KINASE"/>
    <property type="match status" value="1"/>
</dbReference>
<reference evidence="17" key="1">
    <citation type="submission" date="2023-11" db="EMBL/GenBank/DDBJ databases">
        <title>Scrofimicrobium hongkongense sp. nov., isolated from a patient with peritonitis.</title>
        <authorList>
            <person name="Lao H.Y."/>
            <person name="Wong A.Y.P."/>
            <person name="Ng T.L."/>
            <person name="Wong R.Y.L."/>
            <person name="Yau M.C.Y."/>
            <person name="Lam J.Y.W."/>
            <person name="Siu G.K.H."/>
        </authorList>
    </citation>
    <scope>NUCLEOTIDE SEQUENCE</scope>
    <source>
        <strain evidence="17">R131</strain>
    </source>
</reference>
<dbReference type="PIRSF" id="PIRSF000545">
    <property type="entry name" value="Pantothenate_kin"/>
    <property type="match status" value="1"/>
</dbReference>
<gene>
    <name evidence="14 17" type="primary">coaA</name>
    <name evidence="17" type="ORF">SAC06_08215</name>
</gene>
<dbReference type="GO" id="GO:0015937">
    <property type="term" value="P:coenzyme A biosynthetic process"/>
    <property type="evidence" value="ECO:0007669"/>
    <property type="project" value="UniProtKB-UniRule"/>
</dbReference>
<keyword evidence="12 14" id="KW-0173">Coenzyme A biosynthesis</keyword>
<evidence type="ECO:0000256" key="6">
    <source>
        <dbReference type="ARBA" id="ARBA00015080"/>
    </source>
</evidence>
<evidence type="ECO:0000313" key="17">
    <source>
        <dbReference type="EMBL" id="XBW07618.1"/>
    </source>
</evidence>
<evidence type="ECO:0000256" key="7">
    <source>
        <dbReference type="ARBA" id="ARBA00022490"/>
    </source>
</evidence>
<name>A0AAU7V8F0_9ACTO</name>